<keyword evidence="4" id="KW-0963">Cytoplasm</keyword>
<evidence type="ECO:0000259" key="6">
    <source>
        <dbReference type="Pfam" id="PF14748"/>
    </source>
</evidence>
<comment type="caution">
    <text evidence="7">The sequence shown here is derived from an EMBL/GenBank/DDBJ whole genome shotgun (WGS) entry which is preliminary data.</text>
</comment>
<keyword evidence="8" id="KW-1185">Reference proteome</keyword>
<name>A0ABT4KFK7_9HYPH</name>
<keyword evidence="4" id="KW-0641">Proline biosynthesis</keyword>
<dbReference type="HAMAP" id="MF_01925">
    <property type="entry name" value="P5C_reductase"/>
    <property type="match status" value="1"/>
</dbReference>
<dbReference type="InterPro" id="IPR036291">
    <property type="entry name" value="NAD(P)-bd_dom_sf"/>
</dbReference>
<dbReference type="Proteomes" id="UP001079430">
    <property type="component" value="Unassembled WGS sequence"/>
</dbReference>
<evidence type="ECO:0000256" key="3">
    <source>
        <dbReference type="ARBA" id="ARBA00023002"/>
    </source>
</evidence>
<evidence type="ECO:0000256" key="1">
    <source>
        <dbReference type="ARBA" id="ARBA00005525"/>
    </source>
</evidence>
<protein>
    <recommendedName>
        <fullName evidence="4">Pyrroline-5-carboxylate reductase</fullName>
        <shortName evidence="4">P5C reductase</shortName>
        <shortName evidence="4">P5CR</shortName>
        <ecNumber evidence="4">1.5.1.2</ecNumber>
    </recommendedName>
    <alternativeName>
        <fullName evidence="4">PCA reductase</fullName>
    </alternativeName>
</protein>
<comment type="catalytic activity">
    <reaction evidence="4">
        <text>L-proline + NAD(+) = (S)-1-pyrroline-5-carboxylate + NADH + 2 H(+)</text>
        <dbReference type="Rhea" id="RHEA:14105"/>
        <dbReference type="ChEBI" id="CHEBI:15378"/>
        <dbReference type="ChEBI" id="CHEBI:17388"/>
        <dbReference type="ChEBI" id="CHEBI:57540"/>
        <dbReference type="ChEBI" id="CHEBI:57945"/>
        <dbReference type="ChEBI" id="CHEBI:60039"/>
        <dbReference type="EC" id="1.5.1.2"/>
    </reaction>
</comment>
<dbReference type="SUPFAM" id="SSF48179">
    <property type="entry name" value="6-phosphogluconate dehydrogenase C-terminal domain-like"/>
    <property type="match status" value="1"/>
</dbReference>
<accession>A0ABT4KFK7</accession>
<dbReference type="InterPro" id="IPR000304">
    <property type="entry name" value="Pyrroline-COOH_reductase"/>
</dbReference>
<evidence type="ECO:0000256" key="2">
    <source>
        <dbReference type="ARBA" id="ARBA00022857"/>
    </source>
</evidence>
<comment type="similarity">
    <text evidence="1 4">Belongs to the pyrroline-5-carboxylate reductase family.</text>
</comment>
<feature type="domain" description="Pyrroline-5-carboxylate reductase dimerisation" evidence="6">
    <location>
        <begin position="158"/>
        <end position="261"/>
    </location>
</feature>
<dbReference type="SUPFAM" id="SSF51735">
    <property type="entry name" value="NAD(P)-binding Rossmann-fold domains"/>
    <property type="match status" value="1"/>
</dbReference>
<proteinExistence type="inferred from homology"/>
<dbReference type="InterPro" id="IPR029036">
    <property type="entry name" value="P5CR_dimer"/>
</dbReference>
<dbReference type="PANTHER" id="PTHR11645">
    <property type="entry name" value="PYRROLINE-5-CARBOXYLATE REDUCTASE"/>
    <property type="match status" value="1"/>
</dbReference>
<dbReference type="Gene3D" id="3.40.50.720">
    <property type="entry name" value="NAD(P)-binding Rossmann-like Domain"/>
    <property type="match status" value="1"/>
</dbReference>
<keyword evidence="4" id="KW-0028">Amino-acid biosynthesis</keyword>
<dbReference type="EMBL" id="JAPVOI010000004">
    <property type="protein sequence ID" value="MCZ4090677.1"/>
    <property type="molecule type" value="Genomic_DNA"/>
</dbReference>
<dbReference type="RefSeq" id="WP_269279256.1">
    <property type="nucleotide sequence ID" value="NZ_JAPVOI010000004.1"/>
</dbReference>
<evidence type="ECO:0000259" key="5">
    <source>
        <dbReference type="Pfam" id="PF03807"/>
    </source>
</evidence>
<dbReference type="PANTHER" id="PTHR11645:SF0">
    <property type="entry name" value="PYRROLINE-5-CARBOXYLATE REDUCTASE 3"/>
    <property type="match status" value="1"/>
</dbReference>
<dbReference type="InterPro" id="IPR008927">
    <property type="entry name" value="6-PGluconate_DH-like_C_sf"/>
</dbReference>
<dbReference type="Gene3D" id="1.10.3730.10">
    <property type="entry name" value="ProC C-terminal domain-like"/>
    <property type="match status" value="1"/>
</dbReference>
<feature type="domain" description="Pyrroline-5-carboxylate reductase catalytic N-terminal" evidence="5">
    <location>
        <begin position="6"/>
        <end position="94"/>
    </location>
</feature>
<dbReference type="InterPro" id="IPR028939">
    <property type="entry name" value="P5C_Rdtase_cat_N"/>
</dbReference>
<comment type="catalytic activity">
    <reaction evidence="4">
        <text>L-proline + NADP(+) = (S)-1-pyrroline-5-carboxylate + NADPH + 2 H(+)</text>
        <dbReference type="Rhea" id="RHEA:14109"/>
        <dbReference type="ChEBI" id="CHEBI:15378"/>
        <dbReference type="ChEBI" id="CHEBI:17388"/>
        <dbReference type="ChEBI" id="CHEBI:57783"/>
        <dbReference type="ChEBI" id="CHEBI:58349"/>
        <dbReference type="ChEBI" id="CHEBI:60039"/>
        <dbReference type="EC" id="1.5.1.2"/>
    </reaction>
</comment>
<comment type="pathway">
    <text evidence="4">Amino-acid biosynthesis; L-proline biosynthesis; L-proline from L-glutamate 5-semialdehyde: step 1/1.</text>
</comment>
<reference evidence="7" key="1">
    <citation type="submission" date="2022-10" db="EMBL/GenBank/DDBJ databases">
        <title>Whole genome sequencing of three plant growth promoting bacteria isolated from Vachellia tortilis subsp. raddiana in Morocco.</title>
        <authorList>
            <person name="Hnini M."/>
            <person name="Zouagui R."/>
            <person name="Zouagui H."/>
            <person name="Chemao Elfihri M.-W."/>
            <person name="Ibrahimi A."/>
            <person name="Sbabou L."/>
            <person name="Aurag J."/>
        </authorList>
    </citation>
    <scope>NUCLEOTIDE SEQUENCE</scope>
    <source>
        <strain evidence="7">LMR678</strain>
    </source>
</reference>
<keyword evidence="3 4" id="KW-0560">Oxidoreductase</keyword>
<evidence type="ECO:0000313" key="7">
    <source>
        <dbReference type="EMBL" id="MCZ4090677.1"/>
    </source>
</evidence>
<dbReference type="Pfam" id="PF03807">
    <property type="entry name" value="F420_oxidored"/>
    <property type="match status" value="1"/>
</dbReference>
<dbReference type="PIRSF" id="PIRSF000193">
    <property type="entry name" value="Pyrrol-5-carb_rd"/>
    <property type="match status" value="1"/>
</dbReference>
<comment type="function">
    <text evidence="4">Catalyzes the reduction of 1-pyrroline-5-carboxylate (PCA) to L-proline.</text>
</comment>
<evidence type="ECO:0000256" key="4">
    <source>
        <dbReference type="HAMAP-Rule" id="MF_01925"/>
    </source>
</evidence>
<organism evidence="7 8">
    <name type="scientific">Sinorhizobium psoraleae</name>
    <dbReference type="NCBI Taxonomy" id="520838"/>
    <lineage>
        <taxon>Bacteria</taxon>
        <taxon>Pseudomonadati</taxon>
        <taxon>Pseudomonadota</taxon>
        <taxon>Alphaproteobacteria</taxon>
        <taxon>Hyphomicrobiales</taxon>
        <taxon>Rhizobiaceae</taxon>
        <taxon>Sinorhizobium/Ensifer group</taxon>
        <taxon>Sinorhizobium</taxon>
    </lineage>
</organism>
<comment type="subcellular location">
    <subcellularLocation>
        <location evidence="4">Cytoplasm</location>
    </subcellularLocation>
</comment>
<sequence>MGLTTLGVIGGAGWLGRALLRPALADGVVQEDALVISSRRGRAEGFEAWPGVRFTNGNAALAAAADIVLLSVRPQDLDAIRLDLSGKLVISVMAMVTSAELASRFRTRRVIRAMPNACAEKRLSFTPWFASQDATAEDCLFTERFFASSGEALRVGSEAELNYFTALTGSGPAFLAAFADAMIRSAVADGGIAPATAERAVRRLFLGGSTLIAEAEQTPAEIVETFVSYAGTTAAGLETMAAADIRTPIAKGLRAAAERAAAGHARRTT</sequence>
<dbReference type="Pfam" id="PF14748">
    <property type="entry name" value="P5CR_dimer"/>
    <property type="match status" value="1"/>
</dbReference>
<evidence type="ECO:0000313" key="8">
    <source>
        <dbReference type="Proteomes" id="UP001079430"/>
    </source>
</evidence>
<gene>
    <name evidence="4" type="primary">proC</name>
    <name evidence="7" type="ORF">O3W52_11520</name>
</gene>
<keyword evidence="2 4" id="KW-0521">NADP</keyword>
<dbReference type="EC" id="1.5.1.2" evidence="4"/>